<dbReference type="GO" id="GO:0005886">
    <property type="term" value="C:plasma membrane"/>
    <property type="evidence" value="ECO:0007669"/>
    <property type="project" value="TreeGrafter"/>
</dbReference>
<keyword evidence="3" id="KW-0902">Two-component regulatory system</keyword>
<dbReference type="AlphaFoldDB" id="A0AB38YDV1"/>
<feature type="domain" description="Response regulatory" evidence="7">
    <location>
        <begin position="141"/>
        <end position="258"/>
    </location>
</feature>
<comment type="catalytic activity">
    <reaction evidence="4">
        <text>2 GTP = 3',3'-c-di-GMP + 2 diphosphate</text>
        <dbReference type="Rhea" id="RHEA:24898"/>
        <dbReference type="ChEBI" id="CHEBI:33019"/>
        <dbReference type="ChEBI" id="CHEBI:37565"/>
        <dbReference type="ChEBI" id="CHEBI:58805"/>
        <dbReference type="EC" id="2.7.7.65"/>
    </reaction>
</comment>
<dbReference type="SMART" id="SM00267">
    <property type="entry name" value="GGDEF"/>
    <property type="match status" value="1"/>
</dbReference>
<dbReference type="InterPro" id="IPR011006">
    <property type="entry name" value="CheY-like_superfamily"/>
</dbReference>
<evidence type="ECO:0000256" key="1">
    <source>
        <dbReference type="ARBA" id="ARBA00001946"/>
    </source>
</evidence>
<dbReference type="GO" id="GO:1902201">
    <property type="term" value="P:negative regulation of bacterial-type flagellum-dependent cell motility"/>
    <property type="evidence" value="ECO:0007669"/>
    <property type="project" value="TreeGrafter"/>
</dbReference>
<dbReference type="EC" id="2.7.7.65" evidence="2"/>
<dbReference type="PROSITE" id="PS50894">
    <property type="entry name" value="HPT"/>
    <property type="match status" value="1"/>
</dbReference>
<dbReference type="InterPro" id="IPR001789">
    <property type="entry name" value="Sig_transdc_resp-reg_receiver"/>
</dbReference>
<dbReference type="SMART" id="SM00448">
    <property type="entry name" value="REC"/>
    <property type="match status" value="2"/>
</dbReference>
<feature type="modified residue" description="Phosphohistidine" evidence="5">
    <location>
        <position position="56"/>
    </location>
</feature>
<evidence type="ECO:0000259" key="7">
    <source>
        <dbReference type="PROSITE" id="PS50110"/>
    </source>
</evidence>
<dbReference type="CDD" id="cd00088">
    <property type="entry name" value="HPT"/>
    <property type="match status" value="1"/>
</dbReference>
<keyword evidence="10" id="KW-0808">Transferase</keyword>
<dbReference type="PANTHER" id="PTHR45138:SF9">
    <property type="entry name" value="DIGUANYLATE CYCLASE DGCM-RELATED"/>
    <property type="match status" value="1"/>
</dbReference>
<feature type="domain" description="Response regulatory" evidence="7">
    <location>
        <begin position="267"/>
        <end position="383"/>
    </location>
</feature>
<dbReference type="SUPFAM" id="SSF47226">
    <property type="entry name" value="Histidine-containing phosphotransfer domain, HPT domain"/>
    <property type="match status" value="1"/>
</dbReference>
<keyword evidence="6" id="KW-0597">Phosphoprotein</keyword>
<dbReference type="InterPro" id="IPR000160">
    <property type="entry name" value="GGDEF_dom"/>
</dbReference>
<dbReference type="Gene3D" id="1.20.120.160">
    <property type="entry name" value="HPT domain"/>
    <property type="match status" value="1"/>
</dbReference>
<sequence length="553" mass="61451">MNDQISAEFAARLDQLRQQYASRLESDLCQLERDAQLMASSDTDAGQLHTLHQQLHKLAGSSGTFGFEQLGILARALENTAKQRIDQADFSPWQELPARVAELHQALSPQADLTPAADRQVPAHLYQKTSEQISESGRPARIMLLADDLTISDELLDALGNFGYELTKTKADTGASSFIDESNPDLIVVDLPAEDDRNAHEAFLEQCEQCRESAAPMVFLTDSMDFDVRLKVAQLRGAGHFIKPVDIPRLVDRIESVLQWRNANPHRILVVDDDEMLAEHYATVLRQVGMNVATLAEPNQLLDRVQQFRPELIVMDIHMPGSSGIDLARMIRLQVEWLTMPIIYLSGERDSEIQMEAINSGGDDFLVKPVSEAHLVAAVTSRVTRARQLSELMSRDSLTGLLKHSVIKEQLAIEVKRALRTQTPLCFVMLDIDHFKKVNDTYGHGKGDQVIKTLAHMLHQRLRRSDSIGRYGGEEFAVVLTDCTPEHALLILNDIREAFSAILFASGDTHFSVTLSAGVASLVDHPDCALLLEAADGALYRAKTNGRNRVELA</sequence>
<organism evidence="10">
    <name type="scientific">Salinispirillum sp. LH 10-3-1</name>
    <dbReference type="NCBI Taxonomy" id="2952525"/>
    <lineage>
        <taxon>Bacteria</taxon>
        <taxon>Pseudomonadati</taxon>
        <taxon>Pseudomonadota</taxon>
        <taxon>Gammaproteobacteria</taxon>
        <taxon>Oceanospirillales</taxon>
        <taxon>Saccharospirillaceae</taxon>
        <taxon>Salinispirillum</taxon>
    </lineage>
</organism>
<dbReference type="InterPro" id="IPR008207">
    <property type="entry name" value="Sig_transdc_His_kin_Hpt_dom"/>
</dbReference>
<evidence type="ECO:0000259" key="8">
    <source>
        <dbReference type="PROSITE" id="PS50887"/>
    </source>
</evidence>
<dbReference type="InterPro" id="IPR029787">
    <property type="entry name" value="Nucleotide_cyclase"/>
</dbReference>
<dbReference type="CDD" id="cd00156">
    <property type="entry name" value="REC"/>
    <property type="match status" value="1"/>
</dbReference>
<feature type="modified residue" description="4-aspartylphosphate" evidence="6">
    <location>
        <position position="316"/>
    </location>
</feature>
<evidence type="ECO:0000256" key="5">
    <source>
        <dbReference type="PROSITE-ProRule" id="PRU00110"/>
    </source>
</evidence>
<comment type="cofactor">
    <cofactor evidence="1">
        <name>Mg(2+)</name>
        <dbReference type="ChEBI" id="CHEBI:18420"/>
    </cofactor>
</comment>
<dbReference type="InterPro" id="IPR050469">
    <property type="entry name" value="Diguanylate_Cyclase"/>
</dbReference>
<protein>
    <recommendedName>
        <fullName evidence="2">diguanylate cyclase</fullName>
        <ecNumber evidence="2">2.7.7.65</ecNumber>
    </recommendedName>
</protein>
<dbReference type="Gene3D" id="3.40.50.2300">
    <property type="match status" value="2"/>
</dbReference>
<dbReference type="NCBIfam" id="TIGR00254">
    <property type="entry name" value="GGDEF"/>
    <property type="match status" value="1"/>
</dbReference>
<proteinExistence type="predicted"/>
<gene>
    <name evidence="10" type="ORF">NFC81_12535</name>
</gene>
<dbReference type="Gene3D" id="3.30.70.270">
    <property type="match status" value="1"/>
</dbReference>
<evidence type="ECO:0000256" key="6">
    <source>
        <dbReference type="PROSITE-ProRule" id="PRU00169"/>
    </source>
</evidence>
<dbReference type="GO" id="GO:0052621">
    <property type="term" value="F:diguanylate cyclase activity"/>
    <property type="evidence" value="ECO:0007669"/>
    <property type="project" value="UniProtKB-EC"/>
</dbReference>
<reference evidence="10" key="1">
    <citation type="submission" date="2022-07" db="EMBL/GenBank/DDBJ databases">
        <title>Complete genome sequence of Salinispirillum sp. LH10-3-1 capable of multiple carbohydrate inversion isolated from a soda lake.</title>
        <authorList>
            <person name="Liu J."/>
            <person name="Zhai Y."/>
            <person name="Zhang H."/>
            <person name="Yang H."/>
            <person name="Qu J."/>
            <person name="Li J."/>
        </authorList>
    </citation>
    <scope>NUCLEOTIDE SEQUENCE</scope>
    <source>
        <strain evidence="10">LH 10-3-1</strain>
    </source>
</reference>
<evidence type="ECO:0000313" key="10">
    <source>
        <dbReference type="EMBL" id="WLD57530.1"/>
    </source>
</evidence>
<evidence type="ECO:0000259" key="9">
    <source>
        <dbReference type="PROSITE" id="PS50894"/>
    </source>
</evidence>
<feature type="domain" description="HPt" evidence="9">
    <location>
        <begin position="2"/>
        <end position="117"/>
    </location>
</feature>
<dbReference type="SMART" id="SM00073">
    <property type="entry name" value="HPT"/>
    <property type="match status" value="1"/>
</dbReference>
<dbReference type="GO" id="GO:0000160">
    <property type="term" value="P:phosphorelay signal transduction system"/>
    <property type="evidence" value="ECO:0007669"/>
    <property type="project" value="UniProtKB-KW"/>
</dbReference>
<dbReference type="InterPro" id="IPR043128">
    <property type="entry name" value="Rev_trsase/Diguanyl_cyclase"/>
</dbReference>
<dbReference type="SUPFAM" id="SSF52172">
    <property type="entry name" value="CheY-like"/>
    <property type="match status" value="2"/>
</dbReference>
<feature type="modified residue" description="4-aspartylphosphate" evidence="6">
    <location>
        <position position="190"/>
    </location>
</feature>
<evidence type="ECO:0000256" key="3">
    <source>
        <dbReference type="ARBA" id="ARBA00023012"/>
    </source>
</evidence>
<dbReference type="GO" id="GO:0004672">
    <property type="term" value="F:protein kinase activity"/>
    <property type="evidence" value="ECO:0007669"/>
    <property type="project" value="UniProtKB-ARBA"/>
</dbReference>
<dbReference type="EMBL" id="CP101717">
    <property type="protein sequence ID" value="WLD57530.1"/>
    <property type="molecule type" value="Genomic_DNA"/>
</dbReference>
<dbReference type="InterPro" id="IPR036641">
    <property type="entry name" value="HPT_dom_sf"/>
</dbReference>
<dbReference type="PROSITE" id="PS50887">
    <property type="entry name" value="GGDEF"/>
    <property type="match status" value="1"/>
</dbReference>
<dbReference type="RefSeq" id="WP_304994815.1">
    <property type="nucleotide sequence ID" value="NZ_CP101717.1"/>
</dbReference>
<dbReference type="PANTHER" id="PTHR45138">
    <property type="entry name" value="REGULATORY COMPONENTS OF SENSORY TRANSDUCTION SYSTEM"/>
    <property type="match status" value="1"/>
</dbReference>
<dbReference type="PROSITE" id="PS50110">
    <property type="entry name" value="RESPONSE_REGULATORY"/>
    <property type="match status" value="2"/>
</dbReference>
<dbReference type="SUPFAM" id="SSF55073">
    <property type="entry name" value="Nucleotide cyclase"/>
    <property type="match status" value="1"/>
</dbReference>
<feature type="domain" description="GGDEF" evidence="8">
    <location>
        <begin position="423"/>
        <end position="553"/>
    </location>
</feature>
<dbReference type="CDD" id="cd01949">
    <property type="entry name" value="GGDEF"/>
    <property type="match status" value="1"/>
</dbReference>
<dbReference type="FunFam" id="3.30.70.270:FF:000001">
    <property type="entry name" value="Diguanylate cyclase domain protein"/>
    <property type="match status" value="1"/>
</dbReference>
<accession>A0AB38YDV1</accession>
<keyword evidence="10" id="KW-0548">Nucleotidyltransferase</keyword>
<dbReference type="GO" id="GO:0043709">
    <property type="term" value="P:cell adhesion involved in single-species biofilm formation"/>
    <property type="evidence" value="ECO:0007669"/>
    <property type="project" value="TreeGrafter"/>
</dbReference>
<dbReference type="Pfam" id="PF01627">
    <property type="entry name" value="Hpt"/>
    <property type="match status" value="1"/>
</dbReference>
<dbReference type="Pfam" id="PF00990">
    <property type="entry name" value="GGDEF"/>
    <property type="match status" value="1"/>
</dbReference>
<evidence type="ECO:0000256" key="4">
    <source>
        <dbReference type="ARBA" id="ARBA00034247"/>
    </source>
</evidence>
<name>A0AB38YDV1_9GAMM</name>
<evidence type="ECO:0000256" key="2">
    <source>
        <dbReference type="ARBA" id="ARBA00012528"/>
    </source>
</evidence>
<dbReference type="Pfam" id="PF00072">
    <property type="entry name" value="Response_reg"/>
    <property type="match status" value="1"/>
</dbReference>